<dbReference type="FunFam" id="3.40.980.10:FF:000004">
    <property type="entry name" value="Molybdopterin molybdenumtransferase"/>
    <property type="match status" value="1"/>
</dbReference>
<dbReference type="InterPro" id="IPR008284">
    <property type="entry name" value="MoCF_biosynth_CS"/>
</dbReference>
<evidence type="ECO:0000313" key="14">
    <source>
        <dbReference type="Proteomes" id="UP000541109"/>
    </source>
</evidence>
<keyword evidence="5 11" id="KW-0500">Molybdenum</keyword>
<evidence type="ECO:0000256" key="9">
    <source>
        <dbReference type="ARBA" id="ARBA00023150"/>
    </source>
</evidence>
<dbReference type="PANTHER" id="PTHR10192:SF5">
    <property type="entry name" value="GEPHYRIN"/>
    <property type="match status" value="1"/>
</dbReference>
<comment type="caution">
    <text evidence="13">The sequence shown here is derived from an EMBL/GenBank/DDBJ whole genome shotgun (WGS) entry which is preliminary data.</text>
</comment>
<sequence>MQPNKRLLDDCFLHDRDRLRHSEALAILKARVSRVVDAETVPLADACRRIMAEEIHAPRDVPASDNSAVDGYAFRHADYINSGGRMPVVARVAAGHPMDGAAPEGAAVRIFTGAVMPEGLDTVAMQEDCEAEEAGGTGVVTIPPGLKPGANRRKAGEDLKQGAPMLAPGILLRPQDVAAIASTGKASVSVMKRLRVALVSTGDEIRRPGEPLSPGQVYDSNHFLLRALLEGAGAEITDCGILPDKADVVEDALVTAAASHDAIVTTGGASRGEEDHLVHALDKLGTRHVWQLAIKPGRPMSFGQIGDCVMLGLPGNPVAAMVCFLLYARPVLSVLGGGAFLQPRRYQLPADFAMERTKTGRREFFRGILAVDGDGQTCIRKFEHDGSGLITSLREADGLVEIPERVTGVSRGDLVDFIPFTELGLPPHG</sequence>
<dbReference type="InterPro" id="IPR001453">
    <property type="entry name" value="MoaB/Mog_dom"/>
</dbReference>
<dbReference type="Pfam" id="PF03453">
    <property type="entry name" value="MoeA_N"/>
    <property type="match status" value="1"/>
</dbReference>
<evidence type="ECO:0000313" key="13">
    <source>
        <dbReference type="EMBL" id="MBA5776602.1"/>
    </source>
</evidence>
<dbReference type="InterPro" id="IPR038987">
    <property type="entry name" value="MoeA-like"/>
</dbReference>
<dbReference type="InterPro" id="IPR036135">
    <property type="entry name" value="MoeA_linker/N_sf"/>
</dbReference>
<comment type="similarity">
    <text evidence="4 11">Belongs to the MoeA family.</text>
</comment>
<proteinExistence type="inferred from homology"/>
<evidence type="ECO:0000256" key="4">
    <source>
        <dbReference type="ARBA" id="ARBA00010763"/>
    </source>
</evidence>
<dbReference type="GO" id="GO:0046872">
    <property type="term" value="F:metal ion binding"/>
    <property type="evidence" value="ECO:0007669"/>
    <property type="project" value="UniProtKB-UniRule"/>
</dbReference>
<evidence type="ECO:0000256" key="6">
    <source>
        <dbReference type="ARBA" id="ARBA00022679"/>
    </source>
</evidence>
<dbReference type="NCBIfam" id="NF045515">
    <property type="entry name" value="Glp_gephyrin"/>
    <property type="match status" value="1"/>
</dbReference>
<dbReference type="EMBL" id="JACFXV010000043">
    <property type="protein sequence ID" value="MBA5776602.1"/>
    <property type="molecule type" value="Genomic_DNA"/>
</dbReference>
<protein>
    <recommendedName>
        <fullName evidence="11">Molybdopterin molybdenumtransferase</fullName>
        <ecNumber evidence="11">2.10.1.1</ecNumber>
    </recommendedName>
</protein>
<dbReference type="Pfam" id="PF03454">
    <property type="entry name" value="MoeA_C"/>
    <property type="match status" value="1"/>
</dbReference>
<dbReference type="GO" id="GO:0006777">
    <property type="term" value="P:Mo-molybdopterin cofactor biosynthetic process"/>
    <property type="evidence" value="ECO:0007669"/>
    <property type="project" value="UniProtKB-UniRule"/>
</dbReference>
<accession>A0A839ACD6</accession>
<comment type="pathway">
    <text evidence="3 11">Cofactor biosynthesis; molybdopterin biosynthesis.</text>
</comment>
<dbReference type="RefSeq" id="WP_182163144.1">
    <property type="nucleotide sequence ID" value="NZ_JACFXV010000043.1"/>
</dbReference>
<name>A0A839ACD6_9HYPH</name>
<evidence type="ECO:0000256" key="3">
    <source>
        <dbReference type="ARBA" id="ARBA00005046"/>
    </source>
</evidence>
<dbReference type="SUPFAM" id="SSF63882">
    <property type="entry name" value="MoeA N-terminal region -like"/>
    <property type="match status" value="1"/>
</dbReference>
<dbReference type="CDD" id="cd00887">
    <property type="entry name" value="MoeA"/>
    <property type="match status" value="1"/>
</dbReference>
<organism evidence="13 14">
    <name type="scientific">Stappia albiluteola</name>
    <dbReference type="NCBI Taxonomy" id="2758565"/>
    <lineage>
        <taxon>Bacteria</taxon>
        <taxon>Pseudomonadati</taxon>
        <taxon>Pseudomonadota</taxon>
        <taxon>Alphaproteobacteria</taxon>
        <taxon>Hyphomicrobiales</taxon>
        <taxon>Stappiaceae</taxon>
        <taxon>Stappia</taxon>
    </lineage>
</organism>
<comment type="catalytic activity">
    <reaction evidence="10">
        <text>adenylyl-molybdopterin + molybdate = Mo-molybdopterin + AMP + H(+)</text>
        <dbReference type="Rhea" id="RHEA:35047"/>
        <dbReference type="ChEBI" id="CHEBI:15378"/>
        <dbReference type="ChEBI" id="CHEBI:36264"/>
        <dbReference type="ChEBI" id="CHEBI:62727"/>
        <dbReference type="ChEBI" id="CHEBI:71302"/>
        <dbReference type="ChEBI" id="CHEBI:456215"/>
        <dbReference type="EC" id="2.10.1.1"/>
    </reaction>
</comment>
<dbReference type="InterPro" id="IPR005110">
    <property type="entry name" value="MoeA_linker/N"/>
</dbReference>
<comment type="cofactor">
    <cofactor evidence="1 11">
        <name>Mg(2+)</name>
        <dbReference type="ChEBI" id="CHEBI:18420"/>
    </cofactor>
</comment>
<dbReference type="Gene3D" id="2.170.190.11">
    <property type="entry name" value="Molybdopterin biosynthesis moea protein, domain 3"/>
    <property type="match status" value="1"/>
</dbReference>
<dbReference type="Pfam" id="PF00994">
    <property type="entry name" value="MoCF_biosynth"/>
    <property type="match status" value="1"/>
</dbReference>
<dbReference type="InterPro" id="IPR036425">
    <property type="entry name" value="MoaB/Mog-like_dom_sf"/>
</dbReference>
<evidence type="ECO:0000256" key="11">
    <source>
        <dbReference type="RuleBase" id="RU365090"/>
    </source>
</evidence>
<dbReference type="Gene3D" id="2.40.340.10">
    <property type="entry name" value="MoeA, C-terminal, domain IV"/>
    <property type="match status" value="1"/>
</dbReference>
<evidence type="ECO:0000256" key="10">
    <source>
        <dbReference type="ARBA" id="ARBA00047317"/>
    </source>
</evidence>
<dbReference type="NCBIfam" id="TIGR00177">
    <property type="entry name" value="molyb_syn"/>
    <property type="match status" value="1"/>
</dbReference>
<dbReference type="AlphaFoldDB" id="A0A839ACD6"/>
<keyword evidence="14" id="KW-1185">Reference proteome</keyword>
<dbReference type="Proteomes" id="UP000541109">
    <property type="component" value="Unassembled WGS sequence"/>
</dbReference>
<keyword evidence="7 11" id="KW-0479">Metal-binding</keyword>
<dbReference type="GO" id="GO:0061599">
    <property type="term" value="F:molybdopterin molybdotransferase activity"/>
    <property type="evidence" value="ECO:0007669"/>
    <property type="project" value="UniProtKB-UniRule"/>
</dbReference>
<dbReference type="SUPFAM" id="SSF53218">
    <property type="entry name" value="Molybdenum cofactor biosynthesis proteins"/>
    <property type="match status" value="1"/>
</dbReference>
<dbReference type="PROSITE" id="PS01079">
    <property type="entry name" value="MOCF_BIOSYNTHESIS_2"/>
    <property type="match status" value="1"/>
</dbReference>
<evidence type="ECO:0000256" key="2">
    <source>
        <dbReference type="ARBA" id="ARBA00002901"/>
    </source>
</evidence>
<comment type="function">
    <text evidence="2 11">Catalyzes the insertion of molybdate into adenylated molybdopterin with the concomitant release of AMP.</text>
</comment>
<evidence type="ECO:0000256" key="1">
    <source>
        <dbReference type="ARBA" id="ARBA00001946"/>
    </source>
</evidence>
<dbReference type="UniPathway" id="UPA00344"/>
<dbReference type="Gene3D" id="3.40.980.10">
    <property type="entry name" value="MoaB/Mog-like domain"/>
    <property type="match status" value="1"/>
</dbReference>
<dbReference type="Gene3D" id="3.90.105.10">
    <property type="entry name" value="Molybdopterin biosynthesis moea protein, domain 2"/>
    <property type="match status" value="1"/>
</dbReference>
<dbReference type="PANTHER" id="PTHR10192">
    <property type="entry name" value="MOLYBDOPTERIN BIOSYNTHESIS PROTEIN"/>
    <property type="match status" value="1"/>
</dbReference>
<feature type="domain" description="MoaB/Mog" evidence="12">
    <location>
        <begin position="197"/>
        <end position="334"/>
    </location>
</feature>
<evidence type="ECO:0000259" key="12">
    <source>
        <dbReference type="SMART" id="SM00852"/>
    </source>
</evidence>
<dbReference type="SUPFAM" id="SSF63867">
    <property type="entry name" value="MoeA C-terminal domain-like"/>
    <property type="match status" value="1"/>
</dbReference>
<dbReference type="GO" id="GO:0005829">
    <property type="term" value="C:cytosol"/>
    <property type="evidence" value="ECO:0007669"/>
    <property type="project" value="TreeGrafter"/>
</dbReference>
<evidence type="ECO:0000256" key="7">
    <source>
        <dbReference type="ARBA" id="ARBA00022723"/>
    </source>
</evidence>
<evidence type="ECO:0000256" key="8">
    <source>
        <dbReference type="ARBA" id="ARBA00022842"/>
    </source>
</evidence>
<gene>
    <name evidence="13" type="ORF">H2509_05625</name>
</gene>
<reference evidence="13 14" key="1">
    <citation type="submission" date="2020-07" db="EMBL/GenBank/DDBJ databases">
        <title>Stappia sp., F7233, whole genome shotgun sequencing project.</title>
        <authorList>
            <person name="Jiang S."/>
            <person name="Liu Z.W."/>
            <person name="Du Z.J."/>
        </authorList>
    </citation>
    <scope>NUCLEOTIDE SEQUENCE [LARGE SCALE GENOMIC DNA]</scope>
    <source>
        <strain evidence="13 14">F7233</strain>
    </source>
</reference>
<keyword evidence="9 11" id="KW-0501">Molybdenum cofactor biosynthesis</keyword>
<dbReference type="SMART" id="SM00852">
    <property type="entry name" value="MoCF_biosynth"/>
    <property type="match status" value="1"/>
</dbReference>
<evidence type="ECO:0000256" key="5">
    <source>
        <dbReference type="ARBA" id="ARBA00022505"/>
    </source>
</evidence>
<keyword evidence="8 11" id="KW-0460">Magnesium</keyword>
<dbReference type="InterPro" id="IPR005111">
    <property type="entry name" value="MoeA_C_domain_IV"/>
</dbReference>
<keyword evidence="6 11" id="KW-0808">Transferase</keyword>
<dbReference type="EC" id="2.10.1.1" evidence="11"/>
<dbReference type="InterPro" id="IPR036688">
    <property type="entry name" value="MoeA_C_domain_IV_sf"/>
</dbReference>